<dbReference type="Pfam" id="PF01418">
    <property type="entry name" value="HTH_6"/>
    <property type="match status" value="1"/>
</dbReference>
<evidence type="ECO:0000259" key="1">
    <source>
        <dbReference type="PROSITE" id="PS51071"/>
    </source>
</evidence>
<dbReference type="InterPro" id="IPR047640">
    <property type="entry name" value="RpiR-like"/>
</dbReference>
<protein>
    <submittedName>
        <fullName evidence="2">RpiR family transcriptional regulator</fullName>
    </submittedName>
</protein>
<evidence type="ECO:0000313" key="2">
    <source>
        <dbReference type="EMBL" id="GLC89445.1"/>
    </source>
</evidence>
<dbReference type="EMBL" id="BRZA01000003">
    <property type="protein sequence ID" value="GLC89445.1"/>
    <property type="molecule type" value="Genomic_DNA"/>
</dbReference>
<dbReference type="PROSITE" id="PS51071">
    <property type="entry name" value="HTH_RPIR"/>
    <property type="match status" value="1"/>
</dbReference>
<feature type="domain" description="HTH rpiR-type" evidence="1">
    <location>
        <begin position="1"/>
        <end position="77"/>
    </location>
</feature>
<organism evidence="2 3">
    <name type="scientific">Lysinibacillus piscis</name>
    <dbReference type="NCBI Taxonomy" id="2518931"/>
    <lineage>
        <taxon>Bacteria</taxon>
        <taxon>Bacillati</taxon>
        <taxon>Bacillota</taxon>
        <taxon>Bacilli</taxon>
        <taxon>Bacillales</taxon>
        <taxon>Bacillaceae</taxon>
        <taxon>Lysinibacillus</taxon>
    </lineage>
</organism>
<dbReference type="InterPro" id="IPR001347">
    <property type="entry name" value="SIS_dom"/>
</dbReference>
<dbReference type="Proteomes" id="UP001065593">
    <property type="component" value="Unassembled WGS sequence"/>
</dbReference>
<dbReference type="PANTHER" id="PTHR30514:SF18">
    <property type="entry name" value="RPIR-FAMILY TRANSCRIPTIONAL REGULATOR"/>
    <property type="match status" value="1"/>
</dbReference>
<evidence type="ECO:0000313" key="3">
    <source>
        <dbReference type="Proteomes" id="UP001065593"/>
    </source>
</evidence>
<comment type="caution">
    <text evidence="2">The sequence shown here is derived from an EMBL/GenBank/DDBJ whole genome shotgun (WGS) entry which is preliminary data.</text>
</comment>
<gene>
    <name evidence="2" type="ORF">LYSBPC_25720</name>
</gene>
<dbReference type="RefSeq" id="WP_264989221.1">
    <property type="nucleotide sequence ID" value="NZ_BRZA01000003.1"/>
</dbReference>
<dbReference type="InterPro" id="IPR036388">
    <property type="entry name" value="WH-like_DNA-bd_sf"/>
</dbReference>
<sequence length="276" mass="31779">MNIKEEIQRRFVHLSKGQRKVAQFVLNNPTVIVNNGAAEVGRQANVSESTVIRFCYAMDLSGFVELQEGIRHMLLSQKPALQVERQSAVEQTMQHDIQNIQNTMLLINEQLFHRSAKWMHEAEAIYIVGTYQTTPTVQWLLYTLKTLRSHVYLVDSMQQVKNMNENTVLIVFAYDTSFHDMQPVVENAKARRVKIIALSGSALTPIREYTNVLFTLSMTQSLLSHSVPVVLFSFFNALLDTMINHNLVQYEQYQKTNERGVQNILYFNTAREKHGL</sequence>
<dbReference type="SUPFAM" id="SSF53697">
    <property type="entry name" value="SIS domain"/>
    <property type="match status" value="1"/>
</dbReference>
<reference evidence="2" key="1">
    <citation type="submission" date="2022-08" db="EMBL/GenBank/DDBJ databases">
        <title>Draft genome sequence of Lysinibacillus sp. strain KH24.</title>
        <authorList>
            <person name="Kanbe H."/>
            <person name="Itoh H."/>
        </authorList>
    </citation>
    <scope>NUCLEOTIDE SEQUENCE</scope>
    <source>
        <strain evidence="2">KH24</strain>
    </source>
</reference>
<dbReference type="InterPro" id="IPR009057">
    <property type="entry name" value="Homeodomain-like_sf"/>
</dbReference>
<accession>A0ABQ5NM82</accession>
<dbReference type="Gene3D" id="3.40.50.10490">
    <property type="entry name" value="Glucose-6-phosphate isomerase like protein, domain 1"/>
    <property type="match status" value="1"/>
</dbReference>
<keyword evidence="3" id="KW-1185">Reference proteome</keyword>
<dbReference type="Gene3D" id="1.10.10.10">
    <property type="entry name" value="Winged helix-like DNA-binding domain superfamily/Winged helix DNA-binding domain"/>
    <property type="match status" value="1"/>
</dbReference>
<dbReference type="InterPro" id="IPR046348">
    <property type="entry name" value="SIS_dom_sf"/>
</dbReference>
<dbReference type="SUPFAM" id="SSF46689">
    <property type="entry name" value="Homeodomain-like"/>
    <property type="match status" value="1"/>
</dbReference>
<dbReference type="PANTHER" id="PTHR30514">
    <property type="entry name" value="GLUCOKINASE"/>
    <property type="match status" value="1"/>
</dbReference>
<dbReference type="InterPro" id="IPR000281">
    <property type="entry name" value="HTH_RpiR"/>
</dbReference>
<name>A0ABQ5NM82_9BACI</name>
<proteinExistence type="predicted"/>
<dbReference type="Pfam" id="PF01380">
    <property type="entry name" value="SIS"/>
    <property type="match status" value="1"/>
</dbReference>